<feature type="transmembrane region" description="Helical" evidence="1">
    <location>
        <begin position="53"/>
        <end position="74"/>
    </location>
</feature>
<feature type="transmembrane region" description="Helical" evidence="1">
    <location>
        <begin position="111"/>
        <end position="128"/>
    </location>
</feature>
<dbReference type="AlphaFoldDB" id="A0AAN1XYR5"/>
<proteinExistence type="predicted"/>
<protein>
    <recommendedName>
        <fullName evidence="4">DUF2568 domain-containing protein</fullName>
    </recommendedName>
</protein>
<dbReference type="Proteomes" id="UP001317532">
    <property type="component" value="Chromosome"/>
</dbReference>
<feature type="transmembrane region" description="Helical" evidence="1">
    <location>
        <begin position="134"/>
        <end position="155"/>
    </location>
</feature>
<evidence type="ECO:0000313" key="2">
    <source>
        <dbReference type="EMBL" id="BDE07862.1"/>
    </source>
</evidence>
<feature type="transmembrane region" description="Helical" evidence="1">
    <location>
        <begin position="80"/>
        <end position="99"/>
    </location>
</feature>
<evidence type="ECO:0000256" key="1">
    <source>
        <dbReference type="SAM" id="Phobius"/>
    </source>
</evidence>
<dbReference type="KEGG" id="vab:WPS_31380"/>
<gene>
    <name evidence="2" type="ORF">WPS_31380</name>
</gene>
<accession>A0AAN1XYR5</accession>
<keyword evidence="1" id="KW-1133">Transmembrane helix</keyword>
<dbReference type="EMBL" id="AP025523">
    <property type="protein sequence ID" value="BDE07862.1"/>
    <property type="molecule type" value="Genomic_DNA"/>
</dbReference>
<keyword evidence="1" id="KW-0812">Transmembrane</keyword>
<evidence type="ECO:0000313" key="3">
    <source>
        <dbReference type="Proteomes" id="UP001317532"/>
    </source>
</evidence>
<name>A0AAN1XYR5_UNVUL</name>
<sequence length="165" mass="17806">MRERDPGILRAERRGHAQAFPGAGRGARTAPKVRGTLRHEDRPVVKDKRLPEIAWLLVIAVLVALGGDTVLRFLGANRALGTILLGIAILGTVVMIRRAYDPASPTVRVDVTKAVAYCAAAVMALVTVDWHPHWAVRACLTAAEVAIVFEIFVIVSSQRAGSAQR</sequence>
<organism evidence="2 3">
    <name type="scientific">Vulcanimicrobium alpinum</name>
    <dbReference type="NCBI Taxonomy" id="3016050"/>
    <lineage>
        <taxon>Bacteria</taxon>
        <taxon>Bacillati</taxon>
        <taxon>Vulcanimicrobiota</taxon>
        <taxon>Vulcanimicrobiia</taxon>
        <taxon>Vulcanimicrobiales</taxon>
        <taxon>Vulcanimicrobiaceae</taxon>
        <taxon>Vulcanimicrobium</taxon>
    </lineage>
</organism>
<keyword evidence="1" id="KW-0472">Membrane</keyword>
<evidence type="ECO:0008006" key="4">
    <source>
        <dbReference type="Google" id="ProtNLM"/>
    </source>
</evidence>
<reference evidence="2 3" key="1">
    <citation type="journal article" date="2022" name="ISME Commun">
        <title>Vulcanimicrobium alpinus gen. nov. sp. nov., the first cultivated representative of the candidate phylum 'Eremiobacterota', is a metabolically versatile aerobic anoxygenic phototroph.</title>
        <authorList>
            <person name="Yabe S."/>
            <person name="Muto K."/>
            <person name="Abe K."/>
            <person name="Yokota A."/>
            <person name="Staudigel H."/>
            <person name="Tebo B.M."/>
        </authorList>
    </citation>
    <scope>NUCLEOTIDE SEQUENCE [LARGE SCALE GENOMIC DNA]</scope>
    <source>
        <strain evidence="2 3">WC8-2</strain>
    </source>
</reference>
<keyword evidence="3" id="KW-1185">Reference proteome</keyword>